<comment type="similarity">
    <text evidence="8">Belongs to the glycosyl hydrolase 18 family.</text>
</comment>
<dbReference type="Gene3D" id="3.20.20.80">
    <property type="entry name" value="Glycosidases"/>
    <property type="match status" value="1"/>
</dbReference>
<dbReference type="PROSITE" id="PS51910">
    <property type="entry name" value="GH18_2"/>
    <property type="match status" value="1"/>
</dbReference>
<protein>
    <submittedName>
        <fullName evidence="10">Glycoside hydrolase family 18 protein</fullName>
    </submittedName>
</protein>
<dbReference type="GO" id="GO:0006032">
    <property type="term" value="P:chitin catabolic process"/>
    <property type="evidence" value="ECO:0007669"/>
    <property type="project" value="UniProtKB-KW"/>
</dbReference>
<dbReference type="InterPro" id="IPR001223">
    <property type="entry name" value="Glyco_hydro18_cat"/>
</dbReference>
<dbReference type="InterPro" id="IPR017853">
    <property type="entry name" value="GH"/>
</dbReference>
<dbReference type="SMART" id="SM00636">
    <property type="entry name" value="Glyco_18"/>
    <property type="match status" value="1"/>
</dbReference>
<dbReference type="InterPro" id="IPR050314">
    <property type="entry name" value="Glycosyl_Hydrlase_18"/>
</dbReference>
<evidence type="ECO:0000256" key="8">
    <source>
        <dbReference type="RuleBase" id="RU004453"/>
    </source>
</evidence>
<dbReference type="Pfam" id="PF00704">
    <property type="entry name" value="Glyco_hydro_18"/>
    <property type="match status" value="1"/>
</dbReference>
<dbReference type="PROSITE" id="PS01095">
    <property type="entry name" value="GH18_1"/>
    <property type="match status" value="1"/>
</dbReference>
<dbReference type="Proteomes" id="UP000076761">
    <property type="component" value="Unassembled WGS sequence"/>
</dbReference>
<dbReference type="OrthoDB" id="73875at2759"/>
<dbReference type="InParanoid" id="A0A165TLX5"/>
<proteinExistence type="inferred from homology"/>
<evidence type="ECO:0000313" key="11">
    <source>
        <dbReference type="Proteomes" id="UP000076761"/>
    </source>
</evidence>
<keyword evidence="3" id="KW-0146">Chitin degradation</keyword>
<evidence type="ECO:0000256" key="1">
    <source>
        <dbReference type="ARBA" id="ARBA00000822"/>
    </source>
</evidence>
<dbReference type="PANTHER" id="PTHR11177">
    <property type="entry name" value="CHITINASE"/>
    <property type="match status" value="1"/>
</dbReference>
<evidence type="ECO:0000259" key="9">
    <source>
        <dbReference type="PROSITE" id="PS51910"/>
    </source>
</evidence>
<dbReference type="Gene3D" id="3.10.50.10">
    <property type="match status" value="1"/>
</dbReference>
<evidence type="ECO:0000256" key="3">
    <source>
        <dbReference type="ARBA" id="ARBA00023024"/>
    </source>
</evidence>
<keyword evidence="5 7" id="KW-0326">Glycosidase</keyword>
<evidence type="ECO:0000313" key="10">
    <source>
        <dbReference type="EMBL" id="KZT26865.1"/>
    </source>
</evidence>
<evidence type="ECO:0000256" key="6">
    <source>
        <dbReference type="ARBA" id="ARBA00023326"/>
    </source>
</evidence>
<dbReference type="InterPro" id="IPR001579">
    <property type="entry name" value="Glyco_hydro_18_chit_AS"/>
</dbReference>
<dbReference type="InterPro" id="IPR011583">
    <property type="entry name" value="Chitinase_II/V-like_cat"/>
</dbReference>
<keyword evidence="2 7" id="KW-0378">Hydrolase</keyword>
<dbReference type="STRING" id="1314782.A0A165TLX5"/>
<dbReference type="GO" id="GO:0008061">
    <property type="term" value="F:chitin binding"/>
    <property type="evidence" value="ECO:0007669"/>
    <property type="project" value="InterPro"/>
</dbReference>
<name>A0A165TLX5_9AGAM</name>
<evidence type="ECO:0000256" key="4">
    <source>
        <dbReference type="ARBA" id="ARBA00023277"/>
    </source>
</evidence>
<organism evidence="10 11">
    <name type="scientific">Neolentinus lepideus HHB14362 ss-1</name>
    <dbReference type="NCBI Taxonomy" id="1314782"/>
    <lineage>
        <taxon>Eukaryota</taxon>
        <taxon>Fungi</taxon>
        <taxon>Dikarya</taxon>
        <taxon>Basidiomycota</taxon>
        <taxon>Agaricomycotina</taxon>
        <taxon>Agaricomycetes</taxon>
        <taxon>Gloeophyllales</taxon>
        <taxon>Gloeophyllaceae</taxon>
        <taxon>Neolentinus</taxon>
    </lineage>
</organism>
<dbReference type="EMBL" id="KV425564">
    <property type="protein sequence ID" value="KZT26865.1"/>
    <property type="molecule type" value="Genomic_DNA"/>
</dbReference>
<dbReference type="GO" id="GO:0000272">
    <property type="term" value="P:polysaccharide catabolic process"/>
    <property type="evidence" value="ECO:0007669"/>
    <property type="project" value="UniProtKB-KW"/>
</dbReference>
<keyword evidence="6" id="KW-0624">Polysaccharide degradation</keyword>
<dbReference type="InterPro" id="IPR029070">
    <property type="entry name" value="Chitinase_insertion_sf"/>
</dbReference>
<keyword evidence="4" id="KW-0119">Carbohydrate metabolism</keyword>
<keyword evidence="11" id="KW-1185">Reference proteome</keyword>
<dbReference type="GO" id="GO:0008843">
    <property type="term" value="F:endochitinase activity"/>
    <property type="evidence" value="ECO:0007669"/>
    <property type="project" value="UniProtKB-EC"/>
</dbReference>
<evidence type="ECO:0000256" key="2">
    <source>
        <dbReference type="ARBA" id="ARBA00022801"/>
    </source>
</evidence>
<feature type="domain" description="GH18" evidence="9">
    <location>
        <begin position="1"/>
        <end position="388"/>
    </location>
</feature>
<dbReference type="AlphaFoldDB" id="A0A165TLX5"/>
<evidence type="ECO:0000256" key="7">
    <source>
        <dbReference type="RuleBase" id="RU000489"/>
    </source>
</evidence>
<gene>
    <name evidence="10" type="ORF">NEOLEDRAFT_1155261</name>
</gene>
<reference evidence="10 11" key="1">
    <citation type="journal article" date="2016" name="Mol. Biol. Evol.">
        <title>Comparative Genomics of Early-Diverging Mushroom-Forming Fungi Provides Insights into the Origins of Lignocellulose Decay Capabilities.</title>
        <authorList>
            <person name="Nagy L.G."/>
            <person name="Riley R."/>
            <person name="Tritt A."/>
            <person name="Adam C."/>
            <person name="Daum C."/>
            <person name="Floudas D."/>
            <person name="Sun H."/>
            <person name="Yadav J.S."/>
            <person name="Pangilinan J."/>
            <person name="Larsson K.H."/>
            <person name="Matsuura K."/>
            <person name="Barry K."/>
            <person name="Labutti K."/>
            <person name="Kuo R."/>
            <person name="Ohm R.A."/>
            <person name="Bhattacharya S.S."/>
            <person name="Shirouzu T."/>
            <person name="Yoshinaga Y."/>
            <person name="Martin F.M."/>
            <person name="Grigoriev I.V."/>
            <person name="Hibbett D.S."/>
        </authorList>
    </citation>
    <scope>NUCLEOTIDE SEQUENCE [LARGE SCALE GENOMIC DNA]</scope>
    <source>
        <strain evidence="10 11">HHB14362 ss-1</strain>
    </source>
</reference>
<evidence type="ECO:0000256" key="5">
    <source>
        <dbReference type="ARBA" id="ARBA00023295"/>
    </source>
</evidence>
<dbReference type="PANTHER" id="PTHR11177:SF392">
    <property type="entry name" value="HAP41P"/>
    <property type="match status" value="1"/>
</dbReference>
<dbReference type="GO" id="GO:0005576">
    <property type="term" value="C:extracellular region"/>
    <property type="evidence" value="ECO:0007669"/>
    <property type="project" value="TreeGrafter"/>
</dbReference>
<sequence>MAYYPDWAGPDFPPEKIDFSRFDWIDFAFALPNEQYDLTWDDSGATDLLKRLVTAAHANDKKVKLSIGGWTGAKYFSPAVANDVNRVVFVNNIVKVYNQYNLDGIDIDWEYPGQPGQEGNIWTHDDTSNYLLFLILLRSRLPPTARISAATQVVPFADQNGQPLKDVTPFASVLDWILIMNYDVWGSDSNPGPNAPLSNACGNSTQPDANADSAITAWTAAGMPTNKIVLGVPSYAYISKSNATRLRTRAELDIEGNEITVDVADSTSSSVSPGLVPLQNPVTLKNDNGGSDNGQIQFAQLVEQFVLTYPGFLGAGGFTRHWDECSSTPYLTSEIAGQVVTYDDPQSLQMKAKLARTRGLLGVNMFDIHGDTEHWDLVDAVRAGLGLP</sequence>
<comment type="catalytic activity">
    <reaction evidence="1">
        <text>Random endo-hydrolysis of N-acetyl-beta-D-glucosaminide (1-&gt;4)-beta-linkages in chitin and chitodextrins.</text>
        <dbReference type="EC" id="3.2.1.14"/>
    </reaction>
</comment>
<dbReference type="SUPFAM" id="SSF51445">
    <property type="entry name" value="(Trans)glycosidases"/>
    <property type="match status" value="1"/>
</dbReference>
<accession>A0A165TLX5</accession>